<dbReference type="GO" id="GO:0015074">
    <property type="term" value="P:DNA integration"/>
    <property type="evidence" value="ECO:0007669"/>
    <property type="project" value="InterPro"/>
</dbReference>
<dbReference type="Pfam" id="PF17921">
    <property type="entry name" value="Integrase_H2C2"/>
    <property type="match status" value="1"/>
</dbReference>
<dbReference type="OrthoDB" id="3863715at2759"/>
<proteinExistence type="predicted"/>
<evidence type="ECO:0000256" key="7">
    <source>
        <dbReference type="ARBA" id="ARBA00022918"/>
    </source>
</evidence>
<dbReference type="GO" id="GO:0042575">
    <property type="term" value="C:DNA polymerase complex"/>
    <property type="evidence" value="ECO:0007669"/>
    <property type="project" value="UniProtKB-ARBA"/>
</dbReference>
<dbReference type="InterPro" id="IPR041373">
    <property type="entry name" value="RT_RNaseH"/>
</dbReference>
<dbReference type="PANTHER" id="PTHR37984:SF5">
    <property type="entry name" value="PROTEIN NYNRIN-LIKE"/>
    <property type="match status" value="1"/>
</dbReference>
<evidence type="ECO:0000256" key="4">
    <source>
        <dbReference type="ARBA" id="ARBA00022722"/>
    </source>
</evidence>
<evidence type="ECO:0000313" key="10">
    <source>
        <dbReference type="EMBL" id="GBM68211.1"/>
    </source>
</evidence>
<dbReference type="SUPFAM" id="SSF53098">
    <property type="entry name" value="Ribonuclease H-like"/>
    <property type="match status" value="1"/>
</dbReference>
<dbReference type="CDD" id="cd09274">
    <property type="entry name" value="RNase_HI_RT_Ty3"/>
    <property type="match status" value="1"/>
</dbReference>
<evidence type="ECO:0000256" key="5">
    <source>
        <dbReference type="ARBA" id="ARBA00022759"/>
    </source>
</evidence>
<dbReference type="Gene3D" id="1.10.340.70">
    <property type="match status" value="1"/>
</dbReference>
<dbReference type="GO" id="GO:0004519">
    <property type="term" value="F:endonuclease activity"/>
    <property type="evidence" value="ECO:0007669"/>
    <property type="project" value="UniProtKB-KW"/>
</dbReference>
<dbReference type="InterPro" id="IPR012337">
    <property type="entry name" value="RNaseH-like_sf"/>
</dbReference>
<dbReference type="InterPro" id="IPR050951">
    <property type="entry name" value="Retrovirus_Pol_polyprotein"/>
</dbReference>
<dbReference type="AlphaFoldDB" id="A0A4Y2HS26"/>
<dbReference type="EMBL" id="BGPR01103998">
    <property type="protein sequence ID" value="GBM68201.1"/>
    <property type="molecule type" value="Genomic_DNA"/>
</dbReference>
<dbReference type="EC" id="2.7.7.49" evidence="1"/>
<dbReference type="PROSITE" id="PS50994">
    <property type="entry name" value="INTEGRASE"/>
    <property type="match status" value="1"/>
</dbReference>
<evidence type="ECO:0000256" key="3">
    <source>
        <dbReference type="ARBA" id="ARBA00022695"/>
    </source>
</evidence>
<keyword evidence="2" id="KW-0808">Transferase</keyword>
<dbReference type="InterPro" id="IPR041588">
    <property type="entry name" value="Integrase_H2C2"/>
</dbReference>
<evidence type="ECO:0000313" key="9">
    <source>
        <dbReference type="EMBL" id="GBM68201.1"/>
    </source>
</evidence>
<dbReference type="InterPro" id="IPR001584">
    <property type="entry name" value="Integrase_cat-core"/>
</dbReference>
<dbReference type="InterPro" id="IPR036397">
    <property type="entry name" value="RNaseH_sf"/>
</dbReference>
<evidence type="ECO:0000313" key="11">
    <source>
        <dbReference type="Proteomes" id="UP000499080"/>
    </source>
</evidence>
<dbReference type="EMBL" id="BGPR01104000">
    <property type="protein sequence ID" value="GBM68211.1"/>
    <property type="molecule type" value="Genomic_DNA"/>
</dbReference>
<dbReference type="GO" id="GO:0003676">
    <property type="term" value="F:nucleic acid binding"/>
    <property type="evidence" value="ECO:0007669"/>
    <property type="project" value="InterPro"/>
</dbReference>
<dbReference type="SUPFAM" id="SSF56672">
    <property type="entry name" value="DNA/RNA polymerases"/>
    <property type="match status" value="1"/>
</dbReference>
<dbReference type="GO" id="GO:0003964">
    <property type="term" value="F:RNA-directed DNA polymerase activity"/>
    <property type="evidence" value="ECO:0007669"/>
    <property type="project" value="UniProtKB-KW"/>
</dbReference>
<evidence type="ECO:0000256" key="1">
    <source>
        <dbReference type="ARBA" id="ARBA00012493"/>
    </source>
</evidence>
<evidence type="ECO:0000256" key="2">
    <source>
        <dbReference type="ARBA" id="ARBA00022679"/>
    </source>
</evidence>
<keyword evidence="5" id="KW-0255">Endonuclease</keyword>
<dbReference type="GO" id="GO:0016787">
    <property type="term" value="F:hydrolase activity"/>
    <property type="evidence" value="ECO:0007669"/>
    <property type="project" value="UniProtKB-KW"/>
</dbReference>
<keyword evidence="7" id="KW-0695">RNA-directed DNA polymerase</keyword>
<keyword evidence="4" id="KW-0540">Nuclease</keyword>
<dbReference type="Pfam" id="PF17917">
    <property type="entry name" value="RT_RNaseH"/>
    <property type="match status" value="1"/>
</dbReference>
<accession>A0A4Y2HS26</accession>
<evidence type="ECO:0000256" key="6">
    <source>
        <dbReference type="ARBA" id="ARBA00022801"/>
    </source>
</evidence>
<gene>
    <name evidence="9" type="ORF">AVEN_165090_1</name>
    <name evidence="10" type="ORF">AVEN_188050_1</name>
</gene>
<reference evidence="9 11" key="1">
    <citation type="journal article" date="2019" name="Sci. Rep.">
        <title>Orb-weaving spider Araneus ventricosus genome elucidates the spidroin gene catalogue.</title>
        <authorList>
            <person name="Kono N."/>
            <person name="Nakamura H."/>
            <person name="Ohtoshi R."/>
            <person name="Moran D.A.P."/>
            <person name="Shinohara A."/>
            <person name="Yoshida Y."/>
            <person name="Fujiwara M."/>
            <person name="Mori M."/>
            <person name="Tomita M."/>
            <person name="Arakawa K."/>
        </authorList>
    </citation>
    <scope>NUCLEOTIDE SEQUENCE [LARGE SCALE GENOMIC DNA]</scope>
</reference>
<name>A0A4Y2HS26_ARAVE</name>
<keyword evidence="3" id="KW-0548">Nucleotidyltransferase</keyword>
<organism evidence="9 11">
    <name type="scientific">Araneus ventricosus</name>
    <name type="common">Orbweaver spider</name>
    <name type="synonym">Epeira ventricosa</name>
    <dbReference type="NCBI Taxonomy" id="182803"/>
    <lineage>
        <taxon>Eukaryota</taxon>
        <taxon>Metazoa</taxon>
        <taxon>Ecdysozoa</taxon>
        <taxon>Arthropoda</taxon>
        <taxon>Chelicerata</taxon>
        <taxon>Arachnida</taxon>
        <taxon>Araneae</taxon>
        <taxon>Araneomorphae</taxon>
        <taxon>Entelegynae</taxon>
        <taxon>Araneoidea</taxon>
        <taxon>Araneidae</taxon>
        <taxon>Araneus</taxon>
    </lineage>
</organism>
<feature type="domain" description="Integrase catalytic" evidence="8">
    <location>
        <begin position="206"/>
        <end position="279"/>
    </location>
</feature>
<evidence type="ECO:0000259" key="8">
    <source>
        <dbReference type="PROSITE" id="PS50994"/>
    </source>
</evidence>
<keyword evidence="6" id="KW-0378">Hydrolase</keyword>
<sequence>MSRKTSDTERKYSSYELEVMAVIEALKKFRPYVLGIPFKIVTDCIAFKQTMNKKDISSKIARWALMLEEYDYVIEHRQGTRMRHVDALSRNPVCMIIQDSLTLQILKAQNSDENVKAIKDLLKIKNQHDDYIIKGDLLYKSIKGNDLLVVPEDMQMPLIKSAHEKGHFSVKRTEDHLINEFYIPKLKQKIEKCISNCITCILASKKQESIQHLSVTTGLPRANGQIERLNSTVISVISKLSKDDPTKWFKFIPELQRILNSTYQRSINLTPFELLVGVKMRDKTDLKLRELIEEEIRSNFQESRENLRKDAKQQILKVQESNRKTYNLRRKPPNKYKINDIVAIKRTQHGPGLKFKSKFLGPYKITKIKPNDTYDVKKIGFVEGPVHTSTCAEYLKPWSDECAI</sequence>
<comment type="caution">
    <text evidence="9">The sequence shown here is derived from an EMBL/GenBank/DDBJ whole genome shotgun (WGS) entry which is preliminary data.</text>
</comment>
<keyword evidence="11" id="KW-1185">Reference proteome</keyword>
<dbReference type="Proteomes" id="UP000499080">
    <property type="component" value="Unassembled WGS sequence"/>
</dbReference>
<dbReference type="InterPro" id="IPR043502">
    <property type="entry name" value="DNA/RNA_pol_sf"/>
</dbReference>
<dbReference type="Gene3D" id="3.30.420.10">
    <property type="entry name" value="Ribonuclease H-like superfamily/Ribonuclease H"/>
    <property type="match status" value="1"/>
</dbReference>
<protein>
    <recommendedName>
        <fullName evidence="1">RNA-directed DNA polymerase</fullName>
        <ecNumber evidence="1">2.7.7.49</ecNumber>
    </recommendedName>
</protein>
<dbReference type="PANTHER" id="PTHR37984">
    <property type="entry name" value="PROTEIN CBG26694"/>
    <property type="match status" value="1"/>
</dbReference>